<keyword evidence="2" id="KW-0479">Metal-binding</keyword>
<evidence type="ECO:0000313" key="8">
    <source>
        <dbReference type="EMBL" id="GLS19499.1"/>
    </source>
</evidence>
<evidence type="ECO:0000313" key="9">
    <source>
        <dbReference type="Proteomes" id="UP001156882"/>
    </source>
</evidence>
<dbReference type="Proteomes" id="UP001156882">
    <property type="component" value="Unassembled WGS sequence"/>
</dbReference>
<organism evidence="8 9">
    <name type="scientific">Labrys miyagiensis</name>
    <dbReference type="NCBI Taxonomy" id="346912"/>
    <lineage>
        <taxon>Bacteria</taxon>
        <taxon>Pseudomonadati</taxon>
        <taxon>Pseudomonadota</taxon>
        <taxon>Alphaproteobacteria</taxon>
        <taxon>Hyphomicrobiales</taxon>
        <taxon>Xanthobacteraceae</taxon>
        <taxon>Labrys</taxon>
    </lineage>
</organism>
<keyword evidence="9" id="KW-1185">Reference proteome</keyword>
<dbReference type="PANTHER" id="PTHR33146:SF26">
    <property type="entry name" value="ENDONUCLEASE 4"/>
    <property type="match status" value="1"/>
</dbReference>
<keyword evidence="1" id="KW-0540">Nuclease</keyword>
<dbReference type="SUPFAM" id="SSF48537">
    <property type="entry name" value="Phospholipase C/P1 nuclease"/>
    <property type="match status" value="1"/>
</dbReference>
<proteinExistence type="predicted"/>
<dbReference type="InterPro" id="IPR008947">
    <property type="entry name" value="PLipase_C/P1_nuclease_dom_sf"/>
</dbReference>
<dbReference type="Gene3D" id="1.10.575.10">
    <property type="entry name" value="P1 Nuclease"/>
    <property type="match status" value="1"/>
</dbReference>
<dbReference type="InterPro" id="IPR003154">
    <property type="entry name" value="S1/P1nuclease"/>
</dbReference>
<accession>A0ABQ6CL97</accession>
<keyword evidence="7" id="KW-0732">Signal</keyword>
<name>A0ABQ6CL97_9HYPH</name>
<dbReference type="Pfam" id="PF02265">
    <property type="entry name" value="S1-P1_nuclease"/>
    <property type="match status" value="1"/>
</dbReference>
<dbReference type="RefSeq" id="WP_284312451.1">
    <property type="nucleotide sequence ID" value="NZ_BSPC01000023.1"/>
</dbReference>
<keyword evidence="4" id="KW-0378">Hydrolase</keyword>
<evidence type="ECO:0000256" key="7">
    <source>
        <dbReference type="SAM" id="SignalP"/>
    </source>
</evidence>
<comment type="caution">
    <text evidence="8">The sequence shown here is derived from an EMBL/GenBank/DDBJ whole genome shotgun (WGS) entry which is preliminary data.</text>
</comment>
<keyword evidence="3 8" id="KW-0255">Endonuclease</keyword>
<evidence type="ECO:0000256" key="2">
    <source>
        <dbReference type="ARBA" id="ARBA00022723"/>
    </source>
</evidence>
<dbReference type="EMBL" id="BSPC01000023">
    <property type="protein sequence ID" value="GLS19499.1"/>
    <property type="molecule type" value="Genomic_DNA"/>
</dbReference>
<evidence type="ECO:0000256" key="1">
    <source>
        <dbReference type="ARBA" id="ARBA00022722"/>
    </source>
</evidence>
<dbReference type="PANTHER" id="PTHR33146">
    <property type="entry name" value="ENDONUCLEASE 4"/>
    <property type="match status" value="1"/>
</dbReference>
<keyword evidence="5" id="KW-1015">Disulfide bond</keyword>
<evidence type="ECO:0000256" key="3">
    <source>
        <dbReference type="ARBA" id="ARBA00022759"/>
    </source>
</evidence>
<dbReference type="CDD" id="cd11010">
    <property type="entry name" value="S1-P1_nuclease"/>
    <property type="match status" value="1"/>
</dbReference>
<gene>
    <name evidence="8" type="ORF">GCM10007874_25160</name>
</gene>
<keyword evidence="6" id="KW-0325">Glycoprotein</keyword>
<evidence type="ECO:0000256" key="4">
    <source>
        <dbReference type="ARBA" id="ARBA00022801"/>
    </source>
</evidence>
<evidence type="ECO:0000256" key="6">
    <source>
        <dbReference type="ARBA" id="ARBA00023180"/>
    </source>
</evidence>
<feature type="chain" id="PRO_5047126580" evidence="7">
    <location>
        <begin position="24"/>
        <end position="278"/>
    </location>
</feature>
<dbReference type="GO" id="GO:0004519">
    <property type="term" value="F:endonuclease activity"/>
    <property type="evidence" value="ECO:0007669"/>
    <property type="project" value="UniProtKB-KW"/>
</dbReference>
<feature type="signal peptide" evidence="7">
    <location>
        <begin position="1"/>
        <end position="23"/>
    </location>
</feature>
<protein>
    <submittedName>
        <fullName evidence="8">Endonuclease</fullName>
    </submittedName>
</protein>
<evidence type="ECO:0000256" key="5">
    <source>
        <dbReference type="ARBA" id="ARBA00023157"/>
    </source>
</evidence>
<reference evidence="9" key="1">
    <citation type="journal article" date="2019" name="Int. J. Syst. Evol. Microbiol.">
        <title>The Global Catalogue of Microorganisms (GCM) 10K type strain sequencing project: providing services to taxonomists for standard genome sequencing and annotation.</title>
        <authorList>
            <consortium name="The Broad Institute Genomics Platform"/>
            <consortium name="The Broad Institute Genome Sequencing Center for Infectious Disease"/>
            <person name="Wu L."/>
            <person name="Ma J."/>
        </authorList>
    </citation>
    <scope>NUCLEOTIDE SEQUENCE [LARGE SCALE GENOMIC DNA]</scope>
    <source>
        <strain evidence="9">NBRC 101365</strain>
    </source>
</reference>
<sequence>MRRILLGLSLCLALAISSGPALAWGDRGHSVVAELAQRHLTPKAADAVRELLAGASMAGVASWADDYKFRPEGASTQAWHFIDIDVAKPAYSEDDCKGACLVSALRLESAILADPHRDEAEHRQALMMLIHLVGDSTQPFHCAERDNDSGANLVPVTLAIDGPDGKPLPVVQTNLHAIWDDALINAHAYSWGVYADDLEARLFAKLPAPTVYGDWAATWVDECHVVAQRLYKMTPAPAAGASVNIGADYQKAVQPTIDLQLATGGARLAALLNHLLGE</sequence>